<dbReference type="PANTHER" id="PTHR43155">
    <property type="entry name" value="CYCLIC DI-GMP PHOSPHODIESTERASE PA4108-RELATED"/>
    <property type="match status" value="1"/>
</dbReference>
<name>A0AB38YBU2_9GAMM</name>
<dbReference type="SUPFAM" id="SSF109604">
    <property type="entry name" value="HD-domain/PDEase-like"/>
    <property type="match status" value="1"/>
</dbReference>
<proteinExistence type="predicted"/>
<organism evidence="1">
    <name type="scientific">Salinispirillum sp. LH 10-3-1</name>
    <dbReference type="NCBI Taxonomy" id="2952525"/>
    <lineage>
        <taxon>Bacteria</taxon>
        <taxon>Pseudomonadati</taxon>
        <taxon>Pseudomonadota</taxon>
        <taxon>Gammaproteobacteria</taxon>
        <taxon>Oceanospirillales</taxon>
        <taxon>Saccharospirillaceae</taxon>
        <taxon>Salinispirillum</taxon>
    </lineage>
</organism>
<reference evidence="1" key="1">
    <citation type="submission" date="2022-07" db="EMBL/GenBank/DDBJ databases">
        <title>Complete genome sequence of Salinispirillum sp. LH10-3-1 capable of multiple carbohydrate inversion isolated from a soda lake.</title>
        <authorList>
            <person name="Liu J."/>
            <person name="Zhai Y."/>
            <person name="Zhang H."/>
            <person name="Yang H."/>
            <person name="Qu J."/>
            <person name="Li J."/>
        </authorList>
    </citation>
    <scope>NUCLEOTIDE SEQUENCE</scope>
    <source>
        <strain evidence="1">LH 10-3-1</strain>
    </source>
</reference>
<dbReference type="Pfam" id="PF13487">
    <property type="entry name" value="HD_5"/>
    <property type="match status" value="1"/>
</dbReference>
<dbReference type="EMBL" id="CP101717">
    <property type="protein sequence ID" value="WLD56838.1"/>
    <property type="molecule type" value="Genomic_DNA"/>
</dbReference>
<gene>
    <name evidence="1" type="ORF">NFC81_08855</name>
</gene>
<dbReference type="PANTHER" id="PTHR43155:SF2">
    <property type="entry name" value="CYCLIC DI-GMP PHOSPHODIESTERASE PA4108"/>
    <property type="match status" value="1"/>
</dbReference>
<dbReference type="InterPro" id="IPR003607">
    <property type="entry name" value="HD/PDEase_dom"/>
</dbReference>
<dbReference type="CDD" id="cd00077">
    <property type="entry name" value="HDc"/>
    <property type="match status" value="1"/>
</dbReference>
<dbReference type="RefSeq" id="WP_304994122.1">
    <property type="nucleotide sequence ID" value="NZ_CP101717.1"/>
</dbReference>
<dbReference type="Gene3D" id="1.10.3210.10">
    <property type="entry name" value="Hypothetical protein af1432"/>
    <property type="match status" value="1"/>
</dbReference>
<sequence length="452" mass="50551">MPQNNSSAMSALALNMARVSEELGIVTLERIVDAEDGLLFAAGHKLTQENLQRIAKGELQKPLIDSIRLSHALSAADVFEDLQQQINKSEDLATLVNSTFDTRNVQTLAAFLGQLPRLLDWMTLLQKCYPSLYQQSLFCAITGAVLAFHMGQNKPFQQGAFVAGLCHDLGVLCLHEDVLDNKDDPEKREIYQQHPLLAGLLLQRVEKMPSLIIRATEESHERCDGSGFPNQKSAESLSQLGQVVAMTDLLWDLLTVRLWPQGMTIGHARHILHITSDAHFRNTYEALTKGLSKAQVKSFLVTPEDQLPALLQQSLASVDQLNQCYMSLYAMVTALPRDKPSKLMASCYHSLAAIHRAVNSAGVLTSEHYEWLQELKDSDISPAVGEELETAALFHVALRWELSRLLDNLQHIYHSERKLLKSDVVNLLNVGLQGIKDFQQDRLHNQIGLLLW</sequence>
<protein>
    <recommendedName>
        <fullName evidence="2">HD domain-containing protein</fullName>
    </recommendedName>
</protein>
<dbReference type="AlphaFoldDB" id="A0AB38YBU2"/>
<accession>A0AB38YBU2</accession>
<evidence type="ECO:0000313" key="1">
    <source>
        <dbReference type="EMBL" id="WLD56838.1"/>
    </source>
</evidence>
<evidence type="ECO:0008006" key="2">
    <source>
        <dbReference type="Google" id="ProtNLM"/>
    </source>
</evidence>